<dbReference type="SUPFAM" id="SSF52058">
    <property type="entry name" value="L domain-like"/>
    <property type="match status" value="1"/>
</dbReference>
<dbReference type="Pfam" id="PF08263">
    <property type="entry name" value="LRRNT_2"/>
    <property type="match status" value="1"/>
</dbReference>
<reference evidence="16 17" key="1">
    <citation type="submission" date="2024-03" db="EMBL/GenBank/DDBJ databases">
        <authorList>
            <person name="Martinez-Hernandez J."/>
        </authorList>
    </citation>
    <scope>NUCLEOTIDE SEQUENCE [LARGE SCALE GENOMIC DNA]</scope>
</reference>
<dbReference type="GO" id="GO:0016020">
    <property type="term" value="C:membrane"/>
    <property type="evidence" value="ECO:0007669"/>
    <property type="project" value="UniProtKB-SubCell"/>
</dbReference>
<dbReference type="Gene3D" id="3.30.200.20">
    <property type="entry name" value="Phosphorylase Kinase, domain 1"/>
    <property type="match status" value="1"/>
</dbReference>
<proteinExistence type="inferred from homology"/>
<dbReference type="GO" id="GO:0004672">
    <property type="term" value="F:protein kinase activity"/>
    <property type="evidence" value="ECO:0007669"/>
    <property type="project" value="InterPro"/>
</dbReference>
<dbReference type="InterPro" id="IPR011009">
    <property type="entry name" value="Kinase-like_dom_sf"/>
</dbReference>
<evidence type="ECO:0000256" key="13">
    <source>
        <dbReference type="ARBA" id="ARBA00038043"/>
    </source>
</evidence>
<dbReference type="Gene3D" id="3.80.10.10">
    <property type="entry name" value="Ribonuclease Inhibitor"/>
    <property type="match status" value="1"/>
</dbReference>
<keyword evidence="17" id="KW-1185">Reference proteome</keyword>
<name>A0AAV1XJE9_LUPLU</name>
<evidence type="ECO:0000313" key="17">
    <source>
        <dbReference type="Proteomes" id="UP001497480"/>
    </source>
</evidence>
<evidence type="ECO:0000256" key="12">
    <source>
        <dbReference type="ARBA" id="ARBA00023157"/>
    </source>
</evidence>
<evidence type="ECO:0000256" key="9">
    <source>
        <dbReference type="ARBA" id="ARBA00022821"/>
    </source>
</evidence>
<comment type="similarity">
    <text evidence="13">Belongs to the polygalacturonase-inhibiting protein family.</text>
</comment>
<dbReference type="InterPro" id="IPR046959">
    <property type="entry name" value="PRK1-6/SRF4-like"/>
</dbReference>
<keyword evidence="11 14" id="KW-0472">Membrane</keyword>
<dbReference type="SUPFAM" id="SSF56112">
    <property type="entry name" value="Protein kinase-like (PK-like)"/>
    <property type="match status" value="1"/>
</dbReference>
<evidence type="ECO:0000256" key="1">
    <source>
        <dbReference type="ARBA" id="ARBA00004170"/>
    </source>
</evidence>
<evidence type="ECO:0000256" key="5">
    <source>
        <dbReference type="ARBA" id="ARBA00022614"/>
    </source>
</evidence>
<keyword evidence="10 14" id="KW-1133">Transmembrane helix</keyword>
<organism evidence="16 17">
    <name type="scientific">Lupinus luteus</name>
    <name type="common">European yellow lupine</name>
    <dbReference type="NCBI Taxonomy" id="3873"/>
    <lineage>
        <taxon>Eukaryota</taxon>
        <taxon>Viridiplantae</taxon>
        <taxon>Streptophyta</taxon>
        <taxon>Embryophyta</taxon>
        <taxon>Tracheophyta</taxon>
        <taxon>Spermatophyta</taxon>
        <taxon>Magnoliopsida</taxon>
        <taxon>eudicotyledons</taxon>
        <taxon>Gunneridae</taxon>
        <taxon>Pentapetalae</taxon>
        <taxon>rosids</taxon>
        <taxon>fabids</taxon>
        <taxon>Fabales</taxon>
        <taxon>Fabaceae</taxon>
        <taxon>Papilionoideae</taxon>
        <taxon>50 kb inversion clade</taxon>
        <taxon>genistoids sensu lato</taxon>
        <taxon>core genistoids</taxon>
        <taxon>Genisteae</taxon>
        <taxon>Lupinus</taxon>
    </lineage>
</organism>
<evidence type="ECO:0000256" key="14">
    <source>
        <dbReference type="SAM" id="Phobius"/>
    </source>
</evidence>
<keyword evidence="7" id="KW-0732">Signal</keyword>
<dbReference type="InterPro" id="IPR001245">
    <property type="entry name" value="Ser-Thr/Tyr_kinase_cat_dom"/>
</dbReference>
<keyword evidence="4" id="KW-0964">Secreted</keyword>
<feature type="transmembrane region" description="Helical" evidence="14">
    <location>
        <begin position="226"/>
        <end position="251"/>
    </location>
</feature>
<dbReference type="Pfam" id="PF00560">
    <property type="entry name" value="LRR_1"/>
    <property type="match status" value="3"/>
</dbReference>
<dbReference type="PROSITE" id="PS50011">
    <property type="entry name" value="PROTEIN_KINASE_DOM"/>
    <property type="match status" value="1"/>
</dbReference>
<dbReference type="InterPro" id="IPR001611">
    <property type="entry name" value="Leu-rich_rpt"/>
</dbReference>
<dbReference type="AlphaFoldDB" id="A0AAV1XJE9"/>
<comment type="subcellular location">
    <subcellularLocation>
        <location evidence="1">Membrane</location>
        <topology evidence="1">Peripheral membrane protein</topology>
    </subcellularLocation>
    <subcellularLocation>
        <location evidence="2">Secreted</location>
        <location evidence="2">Cell wall</location>
    </subcellularLocation>
</comment>
<dbReference type="FunFam" id="3.80.10.10:FF:000400">
    <property type="entry name" value="Nuclear pore complex protein NUP107"/>
    <property type="match status" value="1"/>
</dbReference>
<accession>A0AAV1XJE9</accession>
<dbReference type="Proteomes" id="UP001497480">
    <property type="component" value="Unassembled WGS sequence"/>
</dbReference>
<dbReference type="InterPro" id="IPR000719">
    <property type="entry name" value="Prot_kinase_dom"/>
</dbReference>
<dbReference type="PANTHER" id="PTHR48007:SF86">
    <property type="entry name" value="(WILD MALAYSIAN BANANA) HYPOTHETICAL PROTEIN"/>
    <property type="match status" value="1"/>
</dbReference>
<sequence>MDKDKTFVLHLFVLSLITFWVLFVSSQEEEDTVRCLIGIKNTLHDPKNRLSSWQFKNRTVGFICDFVGVSCWNQRENRVLRLDFRNMGLSGGIPDSLKYCGKSLQSLNFGSNSLTSEIPSEMCNWMPFLVSLDLSGNKLSGNIPPTIDQCFYLNVLMLENNDLSGSIPSEFDDLIRLKKFSVANNRLSGAIPALFDDFDKGGFDGNVGLCGGPLGSKCGGLSKKNLAIIVAAGVFGAVACLLLGFGFWWWYHLRLRWRRKRGCRVGDNDGGGGGDENWAASLRGFKFVQVSLFQQPIVKVKLRDLMAATNNFSDESVLISTRMGTTYKAILRDGSMLAVKRLDTCKIGKKQFRMEMNRLGQVRHPNLAPLLGFCVVEEEKLLVYKHMPNGTLYSMLHNNGGGLDWLMRFRIGLGIARGLAWLHHGCRPPIIHRNICSNVILVDDDFDARLMDFGLDRHIKLDYNDSFVNRDLGELGYIAPEYPSTLVASLKGDVYGFGVLLLELVTGRKPIDVSNGKEEFWGNLVDWVNMHSSSGRIKDCFDKAISESGHDEEILQFLNVALNCVVSRPNDSQKPRRRSSRHIIAAPEVVWLAEKA</sequence>
<feature type="domain" description="Protein kinase" evidence="15">
    <location>
        <begin position="312"/>
        <end position="592"/>
    </location>
</feature>
<evidence type="ECO:0000256" key="10">
    <source>
        <dbReference type="ARBA" id="ARBA00022989"/>
    </source>
</evidence>
<evidence type="ECO:0000256" key="3">
    <source>
        <dbReference type="ARBA" id="ARBA00022512"/>
    </source>
</evidence>
<keyword evidence="9" id="KW-0611">Plant defense</keyword>
<keyword evidence="3" id="KW-0134">Cell wall</keyword>
<evidence type="ECO:0000256" key="6">
    <source>
        <dbReference type="ARBA" id="ARBA00022692"/>
    </source>
</evidence>
<dbReference type="InterPro" id="IPR013210">
    <property type="entry name" value="LRR_N_plant-typ"/>
</dbReference>
<dbReference type="Gene3D" id="1.10.510.10">
    <property type="entry name" value="Transferase(Phosphotransferase) domain 1"/>
    <property type="match status" value="1"/>
</dbReference>
<dbReference type="EMBL" id="CAXHTB010000015">
    <property type="protein sequence ID" value="CAL0321768.1"/>
    <property type="molecule type" value="Genomic_DNA"/>
</dbReference>
<dbReference type="FunFam" id="3.30.200.20:FF:000428">
    <property type="entry name" value="Inactive LRR receptor-like serine/threonine-protein kinase BIR2"/>
    <property type="match status" value="1"/>
</dbReference>
<keyword evidence="6 14" id="KW-0812">Transmembrane</keyword>
<evidence type="ECO:0000259" key="15">
    <source>
        <dbReference type="PROSITE" id="PS50011"/>
    </source>
</evidence>
<dbReference type="Pfam" id="PF07714">
    <property type="entry name" value="PK_Tyr_Ser-Thr"/>
    <property type="match status" value="1"/>
</dbReference>
<evidence type="ECO:0000256" key="8">
    <source>
        <dbReference type="ARBA" id="ARBA00022737"/>
    </source>
</evidence>
<gene>
    <name evidence="16" type="ORF">LLUT_LOCUS22828</name>
</gene>
<dbReference type="GO" id="GO:0006952">
    <property type="term" value="P:defense response"/>
    <property type="evidence" value="ECO:0007669"/>
    <property type="project" value="UniProtKB-KW"/>
</dbReference>
<keyword evidence="8" id="KW-0677">Repeat</keyword>
<comment type="caution">
    <text evidence="16">The sequence shown here is derived from an EMBL/GenBank/DDBJ whole genome shotgun (WGS) entry which is preliminary data.</text>
</comment>
<dbReference type="GO" id="GO:0005524">
    <property type="term" value="F:ATP binding"/>
    <property type="evidence" value="ECO:0007669"/>
    <property type="project" value="InterPro"/>
</dbReference>
<evidence type="ECO:0000256" key="11">
    <source>
        <dbReference type="ARBA" id="ARBA00023136"/>
    </source>
</evidence>
<evidence type="ECO:0000256" key="7">
    <source>
        <dbReference type="ARBA" id="ARBA00022729"/>
    </source>
</evidence>
<dbReference type="InterPro" id="IPR032675">
    <property type="entry name" value="LRR_dom_sf"/>
</dbReference>
<evidence type="ECO:0000313" key="16">
    <source>
        <dbReference type="EMBL" id="CAL0321768.1"/>
    </source>
</evidence>
<protein>
    <recommendedName>
        <fullName evidence="15">Protein kinase domain-containing protein</fullName>
    </recommendedName>
</protein>
<dbReference type="PANTHER" id="PTHR48007">
    <property type="entry name" value="LEUCINE-RICH REPEAT RECEPTOR-LIKE PROTEIN KINASE PXC1"/>
    <property type="match status" value="1"/>
</dbReference>
<feature type="transmembrane region" description="Helical" evidence="14">
    <location>
        <begin position="7"/>
        <end position="25"/>
    </location>
</feature>
<evidence type="ECO:0000256" key="2">
    <source>
        <dbReference type="ARBA" id="ARBA00004191"/>
    </source>
</evidence>
<evidence type="ECO:0000256" key="4">
    <source>
        <dbReference type="ARBA" id="ARBA00022525"/>
    </source>
</evidence>
<keyword evidence="12" id="KW-1015">Disulfide bond</keyword>
<keyword evidence="5" id="KW-0433">Leucine-rich repeat</keyword>